<keyword evidence="2" id="KW-0472">Membrane</keyword>
<feature type="transmembrane region" description="Helical" evidence="2">
    <location>
        <begin position="181"/>
        <end position="198"/>
    </location>
</feature>
<feature type="transmembrane region" description="Helical" evidence="2">
    <location>
        <begin position="344"/>
        <end position="368"/>
    </location>
</feature>
<proteinExistence type="predicted"/>
<reference evidence="3 4" key="1">
    <citation type="submission" date="2014-02" db="EMBL/GenBank/DDBJ databases">
        <title>The small core and large imbalanced accessory genome model reveals a collaborative survival strategy of Sorangium cellulosum strains in nature.</title>
        <authorList>
            <person name="Han K."/>
            <person name="Peng R."/>
            <person name="Blom J."/>
            <person name="Li Y.-Z."/>
        </authorList>
    </citation>
    <scope>NUCLEOTIDE SEQUENCE [LARGE SCALE GENOMIC DNA]</scope>
    <source>
        <strain evidence="3 4">So0008-312</strain>
    </source>
</reference>
<evidence type="ECO:0000313" key="3">
    <source>
        <dbReference type="EMBL" id="KYF65580.1"/>
    </source>
</evidence>
<evidence type="ECO:0008006" key="5">
    <source>
        <dbReference type="Google" id="ProtNLM"/>
    </source>
</evidence>
<protein>
    <recommendedName>
        <fullName evidence="5">Glycosyltransferase RgtA/B/C/D-like domain-containing protein</fullName>
    </recommendedName>
</protein>
<evidence type="ECO:0000313" key="4">
    <source>
        <dbReference type="Proteomes" id="UP000075260"/>
    </source>
</evidence>
<dbReference type="AlphaFoldDB" id="A0A150QC74"/>
<keyword evidence="2" id="KW-1133">Transmembrane helix</keyword>
<feature type="compositionally biased region" description="Low complexity" evidence="1">
    <location>
        <begin position="11"/>
        <end position="22"/>
    </location>
</feature>
<feature type="transmembrane region" description="Helical" evidence="2">
    <location>
        <begin position="245"/>
        <end position="268"/>
    </location>
</feature>
<evidence type="ECO:0000256" key="2">
    <source>
        <dbReference type="SAM" id="Phobius"/>
    </source>
</evidence>
<keyword evidence="2" id="KW-0812">Transmembrane</keyword>
<sequence length="593" mass="63643">MPGEEPAELPAGASAGQGAAADATDRLPSVPRTAVRRLVSACFWITMALCLALMACKTAARFDLTTLWDDAYMFQRYAHNILAGHGVSWNPDGPPAYGLTSLAFIVVAVPFHLVTGGNTSLAAMLQSFIWGPALLVLLVLLVLRAAGDGKVARLSCFSLVAFCVARSTLTDHFVSGMDTSFGLCFLTAYLLLALRLLGDARIAGGVALGAFGGLAFSVRPELTAYAVLVPLALVALERDSARRRFGLAALAATAGVLALHLVAAKLYFGSPLPLPFYAKSTNLYGSGILRAYRGRPTIDLLDWLDFFWPLFAVIALDVLVGLGARQAASGAPAGEGQRTGPRAWWAASTALDKGILAATLLCLAYSWLFVVPIMGFAQRFYYAPLPGLIYLACRSAVRLARTLSDALGQPSPAALPVAGVAALAILWLHLSTPLATAGKDLAGAVAGNRLGHFNIVKHGNTSGPQSYWFAIDRVSTLPDDLVIATTEVGMLGAMNLEKTIIDMAGLNDRRFALEPFSAERFFAAYKPDLIYMPHPHYVKMIEELEAHPEMSRYVVYSKKKLGTSQFGIAVRRESRYFERLQQIVKEKASSKSK</sequence>
<feature type="transmembrane region" description="Helical" evidence="2">
    <location>
        <begin position="38"/>
        <end position="60"/>
    </location>
</feature>
<name>A0A150QC74_SORCE</name>
<feature type="transmembrane region" description="Helical" evidence="2">
    <location>
        <begin position="306"/>
        <end position="324"/>
    </location>
</feature>
<gene>
    <name evidence="3" type="ORF">BE15_42010</name>
</gene>
<evidence type="ECO:0000256" key="1">
    <source>
        <dbReference type="SAM" id="MobiDB-lite"/>
    </source>
</evidence>
<accession>A0A150QC74</accession>
<dbReference type="Proteomes" id="UP000075260">
    <property type="component" value="Unassembled WGS sequence"/>
</dbReference>
<organism evidence="3 4">
    <name type="scientific">Sorangium cellulosum</name>
    <name type="common">Polyangium cellulosum</name>
    <dbReference type="NCBI Taxonomy" id="56"/>
    <lineage>
        <taxon>Bacteria</taxon>
        <taxon>Pseudomonadati</taxon>
        <taxon>Myxococcota</taxon>
        <taxon>Polyangia</taxon>
        <taxon>Polyangiales</taxon>
        <taxon>Polyangiaceae</taxon>
        <taxon>Sorangium</taxon>
    </lineage>
</organism>
<feature type="region of interest" description="Disordered" evidence="1">
    <location>
        <begin position="1"/>
        <end position="24"/>
    </location>
</feature>
<feature type="transmembrane region" description="Helical" evidence="2">
    <location>
        <begin position="127"/>
        <end position="145"/>
    </location>
</feature>
<dbReference type="EMBL" id="JEMA01000823">
    <property type="protein sequence ID" value="KYF65580.1"/>
    <property type="molecule type" value="Genomic_DNA"/>
</dbReference>
<comment type="caution">
    <text evidence="3">The sequence shown here is derived from an EMBL/GenBank/DDBJ whole genome shotgun (WGS) entry which is preliminary data.</text>
</comment>
<feature type="transmembrane region" description="Helical" evidence="2">
    <location>
        <begin position="96"/>
        <end position="115"/>
    </location>
</feature>